<accession>A0A1V9Y2X0</accession>
<evidence type="ECO:0000256" key="1">
    <source>
        <dbReference type="ARBA" id="ARBA00004282"/>
    </source>
</evidence>
<dbReference type="SMART" id="SM01196">
    <property type="entry name" value="FERM_C"/>
    <property type="match status" value="1"/>
</dbReference>
<dbReference type="InterPro" id="IPR014352">
    <property type="entry name" value="FERM/acyl-CoA-bd_prot_sf"/>
</dbReference>
<feature type="region of interest" description="Disordered" evidence="6">
    <location>
        <begin position="671"/>
        <end position="798"/>
    </location>
</feature>
<dbReference type="InterPro" id="IPR041785">
    <property type="entry name" value="FRMD4A/B_FERM_C"/>
</dbReference>
<feature type="region of interest" description="Disordered" evidence="6">
    <location>
        <begin position="519"/>
        <end position="593"/>
    </location>
</feature>
<dbReference type="PROSITE" id="PS00661">
    <property type="entry name" value="FERM_2"/>
    <property type="match status" value="1"/>
</dbReference>
<feature type="compositionally biased region" description="Polar residues" evidence="6">
    <location>
        <begin position="570"/>
        <end position="587"/>
    </location>
</feature>
<dbReference type="GO" id="GO:0090162">
    <property type="term" value="P:establishment of epithelial cell polarity"/>
    <property type="evidence" value="ECO:0007669"/>
    <property type="project" value="InterPro"/>
</dbReference>
<feature type="domain" description="FERM" evidence="7">
    <location>
        <begin position="7"/>
        <end position="315"/>
    </location>
</feature>
<dbReference type="PANTHER" id="PTHR46079">
    <property type="entry name" value="FERM DOMAIN-CONTAINING PROTEIN 4"/>
    <property type="match status" value="1"/>
</dbReference>
<dbReference type="Gene3D" id="3.10.20.90">
    <property type="entry name" value="Phosphatidylinositol 3-kinase Catalytic Subunit, Chain A, domain 1"/>
    <property type="match status" value="1"/>
</dbReference>
<dbReference type="Gene3D" id="2.30.29.30">
    <property type="entry name" value="Pleckstrin-homology domain (PH domain)/Phosphotyrosine-binding domain (PTB)"/>
    <property type="match status" value="1"/>
</dbReference>
<dbReference type="OrthoDB" id="10063592at2759"/>
<feature type="region of interest" description="Disordered" evidence="6">
    <location>
        <begin position="456"/>
        <end position="503"/>
    </location>
</feature>
<sequence length="857" mass="94547">MRMEASARCEIDLLGERRIDTQIDEKLIAEDLLNLAASHLKLRERELFGLSWQDEDGHLHWLQPEKLVLDQVTENCIQQGGNGEAPRVVLHLMIKFYVPTIALLADAATVEAFFMQAKLLMSKGVLESDSQTEYRLTALALQANFGDWTRDDDAKLRLRQMGFPSPSLTKHKSVDYCERKILEDYRSFLGFTRGNAVIQYMNTVEGLATYGIHFYKVQQKDRNGPVMWIGLSHRGLSEYDLNNRKVPKKFYQWKYMENIYYRETKFSIEINNPKSSTSTLSGNASVIVWYAANAALNKTIWSMAIAQHQFHMDSRRARKQTSEDFLRLQRIAQELNNPSQMTIRSSLSRIALAFEGRDDDKATTEVKLSRLSVKKSALVEILRKKLKELQEICVREAEITGAFDGEIPSDSDIANPTLRKAKPLVDRNANEVGTPSTAMPPLPKAASINQIQVTVPQKPIRPPPPPHTSNSRRIPPPLPPSHSLDRLKARSPVSPDLGDSVDSTAGVVIGTECAFERPRSNTLGRDFGRHASSSSNLRASPRSSLSSTSTSPIPPLAAYSAPSSPKFQRPDSSSRYVPSLAQQSTHTSYRRVKYPPVYRLSRADGLLSGKQPASSSKTRAPSPLIEARLRFENPLEQVNLYSVKTQRLSQAFSSHDNIPGLLQAPMTISASSSSSLIPDGSGGDMNTPGLPTHSSASASTSNSSPVIPPPPPPPPPPPLPRHTSTSSVSSLSMITSSSTSAGVPLPPTPPPQSKPRKDWAETDLDEPLPIRRSPPALPLRDPPLENPSTAAPAALGVPPAVPVSQSQLQAQPSTVVRTPAAATQVVVEAGKFKPYYEESKPFEMSDFYKYSQRHRKS</sequence>
<gene>
    <name evidence="8" type="ORF">BIW11_00060</name>
</gene>
<evidence type="ECO:0000313" key="9">
    <source>
        <dbReference type="Proteomes" id="UP000192247"/>
    </source>
</evidence>
<dbReference type="PANTHER" id="PTHR46079:SF2">
    <property type="entry name" value="FERM DOMAIN-CONTAINING PROTEIN"/>
    <property type="match status" value="1"/>
</dbReference>
<feature type="compositionally biased region" description="Low complexity" evidence="6">
    <location>
        <begin position="694"/>
        <end position="704"/>
    </location>
</feature>
<dbReference type="STRING" id="418985.A0A1V9Y2X0"/>
<dbReference type="Pfam" id="PF11819">
    <property type="entry name" value="CUPID"/>
    <property type="match status" value="1"/>
</dbReference>
<feature type="compositionally biased region" description="Pro residues" evidence="6">
    <location>
        <begin position="775"/>
        <end position="785"/>
    </location>
</feature>
<feature type="region of interest" description="Disordered" evidence="6">
    <location>
        <begin position="406"/>
        <end position="443"/>
    </location>
</feature>
<dbReference type="GO" id="GO:0005737">
    <property type="term" value="C:cytoplasm"/>
    <property type="evidence" value="ECO:0007669"/>
    <property type="project" value="UniProtKB-SubCell"/>
</dbReference>
<dbReference type="PRINTS" id="PR00935">
    <property type="entry name" value="BAND41"/>
</dbReference>
<evidence type="ECO:0000256" key="2">
    <source>
        <dbReference type="ARBA" id="ARBA00004496"/>
    </source>
</evidence>
<dbReference type="Gene3D" id="1.20.80.10">
    <property type="match status" value="1"/>
</dbReference>
<evidence type="ECO:0000256" key="3">
    <source>
        <dbReference type="ARBA" id="ARBA00022490"/>
    </source>
</evidence>
<feature type="compositionally biased region" description="Pro residues" evidence="6">
    <location>
        <begin position="744"/>
        <end position="753"/>
    </location>
</feature>
<dbReference type="InterPro" id="IPR000299">
    <property type="entry name" value="FERM_domain"/>
</dbReference>
<dbReference type="PROSITE" id="PS50057">
    <property type="entry name" value="FERM_3"/>
    <property type="match status" value="1"/>
</dbReference>
<evidence type="ECO:0000256" key="5">
    <source>
        <dbReference type="ARBA" id="ARBA00023054"/>
    </source>
</evidence>
<dbReference type="Pfam" id="PF09379">
    <property type="entry name" value="FERM_N"/>
    <property type="match status" value="1"/>
</dbReference>
<dbReference type="AlphaFoldDB" id="A0A1V9Y2X0"/>
<evidence type="ECO:0000313" key="8">
    <source>
        <dbReference type="EMBL" id="OQR80045.1"/>
    </source>
</evidence>
<dbReference type="InterPro" id="IPR018979">
    <property type="entry name" value="FERM_N"/>
</dbReference>
<name>A0A1V9Y2X0_9ACAR</name>
<dbReference type="InterPro" id="IPR018980">
    <property type="entry name" value="FERM_PH-like_C"/>
</dbReference>
<keyword evidence="3" id="KW-0963">Cytoplasm</keyword>
<keyword evidence="5" id="KW-0175">Coiled coil</keyword>
<dbReference type="Pfam" id="PF00373">
    <property type="entry name" value="FERM_M"/>
    <property type="match status" value="1"/>
</dbReference>
<dbReference type="GO" id="GO:0070161">
    <property type="term" value="C:anchoring junction"/>
    <property type="evidence" value="ECO:0007669"/>
    <property type="project" value="UniProtKB-SubCell"/>
</dbReference>
<dbReference type="InterPro" id="IPR019748">
    <property type="entry name" value="FERM_central"/>
</dbReference>
<dbReference type="InterPro" id="IPR019747">
    <property type="entry name" value="FERM_CS"/>
</dbReference>
<protein>
    <submittedName>
        <fullName evidence="8">FERM domain-containing protein 4A-like</fullName>
    </submittedName>
</protein>
<dbReference type="InterPro" id="IPR047176">
    <property type="entry name" value="FRMD4A/B"/>
</dbReference>
<dbReference type="InterPro" id="IPR029071">
    <property type="entry name" value="Ubiquitin-like_domsf"/>
</dbReference>
<dbReference type="InterPro" id="IPR035963">
    <property type="entry name" value="FERM_2"/>
</dbReference>
<proteinExistence type="predicted"/>
<comment type="caution">
    <text evidence="8">The sequence shown here is derived from an EMBL/GenBank/DDBJ whole genome shotgun (WGS) entry which is preliminary data.</text>
</comment>
<dbReference type="SUPFAM" id="SSF54236">
    <property type="entry name" value="Ubiquitin-like"/>
    <property type="match status" value="1"/>
</dbReference>
<evidence type="ECO:0000256" key="6">
    <source>
        <dbReference type="SAM" id="MobiDB-lite"/>
    </source>
</evidence>
<dbReference type="GO" id="GO:0009887">
    <property type="term" value="P:animal organ morphogenesis"/>
    <property type="evidence" value="ECO:0007669"/>
    <property type="project" value="UniProtKB-ARBA"/>
</dbReference>
<feature type="compositionally biased region" description="Pro residues" evidence="6">
    <location>
        <begin position="706"/>
        <end position="720"/>
    </location>
</feature>
<dbReference type="InterPro" id="IPR021774">
    <property type="entry name" value="CUPID"/>
</dbReference>
<dbReference type="CDD" id="cd13191">
    <property type="entry name" value="FERM_C_FRMD4A_FRMD4B"/>
    <property type="match status" value="1"/>
</dbReference>
<dbReference type="EMBL" id="MNPL01000409">
    <property type="protein sequence ID" value="OQR80045.1"/>
    <property type="molecule type" value="Genomic_DNA"/>
</dbReference>
<dbReference type="InterPro" id="IPR011993">
    <property type="entry name" value="PH-like_dom_sf"/>
</dbReference>
<dbReference type="SMART" id="SM00295">
    <property type="entry name" value="B41"/>
    <property type="match status" value="1"/>
</dbReference>
<evidence type="ECO:0000259" key="7">
    <source>
        <dbReference type="PROSITE" id="PS50057"/>
    </source>
</evidence>
<dbReference type="Proteomes" id="UP000192247">
    <property type="component" value="Unassembled WGS sequence"/>
</dbReference>
<dbReference type="CDD" id="cd14473">
    <property type="entry name" value="FERM_B-lobe"/>
    <property type="match status" value="1"/>
</dbReference>
<keyword evidence="4" id="KW-0965">Cell junction</keyword>
<dbReference type="GO" id="GO:0071944">
    <property type="term" value="C:cell periphery"/>
    <property type="evidence" value="ECO:0007669"/>
    <property type="project" value="UniProtKB-ARBA"/>
</dbReference>
<feature type="compositionally biased region" description="Low complexity" evidence="6">
    <location>
        <begin position="531"/>
        <end position="565"/>
    </location>
</feature>
<dbReference type="GO" id="GO:0048731">
    <property type="term" value="P:system development"/>
    <property type="evidence" value="ECO:0007669"/>
    <property type="project" value="UniProtKB-ARBA"/>
</dbReference>
<dbReference type="InParanoid" id="A0A1V9Y2X0"/>
<dbReference type="SUPFAM" id="SSF47031">
    <property type="entry name" value="Second domain of FERM"/>
    <property type="match status" value="1"/>
</dbReference>
<evidence type="ECO:0000256" key="4">
    <source>
        <dbReference type="ARBA" id="ARBA00022949"/>
    </source>
</evidence>
<dbReference type="Pfam" id="PF09380">
    <property type="entry name" value="FERM_C"/>
    <property type="match status" value="1"/>
</dbReference>
<dbReference type="InterPro" id="IPR019749">
    <property type="entry name" value="Band_41_domain"/>
</dbReference>
<dbReference type="SUPFAM" id="SSF50729">
    <property type="entry name" value="PH domain-like"/>
    <property type="match status" value="1"/>
</dbReference>
<keyword evidence="9" id="KW-1185">Reference proteome</keyword>
<organism evidence="8 9">
    <name type="scientific">Tropilaelaps mercedesae</name>
    <dbReference type="NCBI Taxonomy" id="418985"/>
    <lineage>
        <taxon>Eukaryota</taxon>
        <taxon>Metazoa</taxon>
        <taxon>Ecdysozoa</taxon>
        <taxon>Arthropoda</taxon>
        <taxon>Chelicerata</taxon>
        <taxon>Arachnida</taxon>
        <taxon>Acari</taxon>
        <taxon>Parasitiformes</taxon>
        <taxon>Mesostigmata</taxon>
        <taxon>Gamasina</taxon>
        <taxon>Dermanyssoidea</taxon>
        <taxon>Laelapidae</taxon>
        <taxon>Tropilaelaps</taxon>
    </lineage>
</organism>
<dbReference type="CDD" id="cd17103">
    <property type="entry name" value="FERM_F1_FRMD4"/>
    <property type="match status" value="1"/>
</dbReference>
<comment type="subcellular location">
    <subcellularLocation>
        <location evidence="1">Cell junction</location>
    </subcellularLocation>
    <subcellularLocation>
        <location evidence="2">Cytoplasm</location>
    </subcellularLocation>
</comment>
<feature type="compositionally biased region" description="Low complexity" evidence="6">
    <location>
        <begin position="723"/>
        <end position="740"/>
    </location>
</feature>
<reference evidence="8 9" key="1">
    <citation type="journal article" date="2017" name="Gigascience">
        <title>Draft genome of the honey bee ectoparasitic mite, Tropilaelaps mercedesae, is shaped by the parasitic life history.</title>
        <authorList>
            <person name="Dong X."/>
            <person name="Armstrong S.D."/>
            <person name="Xia D."/>
            <person name="Makepeace B.L."/>
            <person name="Darby A.C."/>
            <person name="Kadowaki T."/>
        </authorList>
    </citation>
    <scope>NUCLEOTIDE SEQUENCE [LARGE SCALE GENOMIC DNA]</scope>
    <source>
        <strain evidence="8">Wuxi-XJTLU</strain>
    </source>
</reference>